<evidence type="ECO:0000313" key="2">
    <source>
        <dbReference type="EMBL" id="TQE95886.1"/>
    </source>
</evidence>
<proteinExistence type="predicted"/>
<dbReference type="Gene3D" id="3.20.20.150">
    <property type="entry name" value="Divalent-metal-dependent TIM barrel enzymes"/>
    <property type="match status" value="1"/>
</dbReference>
<dbReference type="InterPro" id="IPR013022">
    <property type="entry name" value="Xyl_isomerase-like_TIM-brl"/>
</dbReference>
<protein>
    <submittedName>
        <fullName evidence="2">Sugar phosphate isomerase/epimerase</fullName>
    </submittedName>
</protein>
<dbReference type="GO" id="GO:0016853">
    <property type="term" value="F:isomerase activity"/>
    <property type="evidence" value="ECO:0007669"/>
    <property type="project" value="UniProtKB-KW"/>
</dbReference>
<organism evidence="2 3">
    <name type="scientific">Litorilinea aerophila</name>
    <dbReference type="NCBI Taxonomy" id="1204385"/>
    <lineage>
        <taxon>Bacteria</taxon>
        <taxon>Bacillati</taxon>
        <taxon>Chloroflexota</taxon>
        <taxon>Caldilineae</taxon>
        <taxon>Caldilineales</taxon>
        <taxon>Caldilineaceae</taxon>
        <taxon>Litorilinea</taxon>
    </lineage>
</organism>
<evidence type="ECO:0000259" key="1">
    <source>
        <dbReference type="Pfam" id="PF01261"/>
    </source>
</evidence>
<dbReference type="RefSeq" id="WP_141610109.1">
    <property type="nucleotide sequence ID" value="NZ_VIGC02000011.1"/>
</dbReference>
<dbReference type="AlphaFoldDB" id="A0A540VGJ5"/>
<dbReference type="Pfam" id="PF01261">
    <property type="entry name" value="AP_endonuc_2"/>
    <property type="match status" value="1"/>
</dbReference>
<reference evidence="2 3" key="1">
    <citation type="submission" date="2019-06" db="EMBL/GenBank/DDBJ databases">
        <title>Genome sequence of Litorilinea aerophila BAA-2444.</title>
        <authorList>
            <person name="Maclea K.S."/>
            <person name="Maurais E.G."/>
            <person name="Iannazzi L.C."/>
        </authorList>
    </citation>
    <scope>NUCLEOTIDE SEQUENCE [LARGE SCALE GENOMIC DNA]</scope>
    <source>
        <strain evidence="2 3">ATCC BAA-2444</strain>
    </source>
</reference>
<feature type="domain" description="Xylose isomerase-like TIM barrel" evidence="1">
    <location>
        <begin position="40"/>
        <end position="248"/>
    </location>
</feature>
<dbReference type="InParanoid" id="A0A540VGJ5"/>
<comment type="caution">
    <text evidence="2">The sequence shown here is derived from an EMBL/GenBank/DDBJ whole genome shotgun (WGS) entry which is preliminary data.</text>
</comment>
<dbReference type="Proteomes" id="UP000317371">
    <property type="component" value="Unassembled WGS sequence"/>
</dbReference>
<keyword evidence="3" id="KW-1185">Reference proteome</keyword>
<dbReference type="EMBL" id="VIGC01000011">
    <property type="protein sequence ID" value="TQE95886.1"/>
    <property type="molecule type" value="Genomic_DNA"/>
</dbReference>
<dbReference type="OrthoDB" id="9815124at2"/>
<sequence length="290" mass="31779">MTEAQFYLSAFGDEIADDLGEQLALLRQLAVGHLELRGVWGKNVLHLTDEEVARLKQECDQQQIGISSIGSPIGKSPLADPIDREVANLHRICQIAEALGTRRIRVFSFYPDDTSTNTHYDQYVEDVVARLARLTEVAAAEGMELLLENEKGIVGDTVARCHALLKGVNSPHLRFVWDPANFVQVGEERVTERGWPLLGDYVAHVHVKDAVLGDGGVRAAGEGDGQVDLLLEKLRDSGYRGFLGLEPHLAIAGHSSGFSGVSGMTYAVETLRRLMERLGCPEVKPDWAVS</sequence>
<name>A0A540VGJ5_9CHLR</name>
<dbReference type="PANTHER" id="PTHR12110">
    <property type="entry name" value="HYDROXYPYRUVATE ISOMERASE"/>
    <property type="match status" value="1"/>
</dbReference>
<dbReference type="InterPro" id="IPR050312">
    <property type="entry name" value="IolE/XylAMocC-like"/>
</dbReference>
<accession>A0A540VGJ5</accession>
<dbReference type="SUPFAM" id="SSF51658">
    <property type="entry name" value="Xylose isomerase-like"/>
    <property type="match status" value="1"/>
</dbReference>
<gene>
    <name evidence="2" type="ORF">FKZ61_10655</name>
</gene>
<dbReference type="InterPro" id="IPR036237">
    <property type="entry name" value="Xyl_isomerase-like_sf"/>
</dbReference>
<dbReference type="PANTHER" id="PTHR12110:SF53">
    <property type="entry name" value="BLR5974 PROTEIN"/>
    <property type="match status" value="1"/>
</dbReference>
<evidence type="ECO:0000313" key="3">
    <source>
        <dbReference type="Proteomes" id="UP000317371"/>
    </source>
</evidence>
<keyword evidence="2" id="KW-0413">Isomerase</keyword>